<accession>A0A485DC37</accession>
<sequence>MTSATLTTGQFFKGVQKLAEMKQTVLVHCENAADLR</sequence>
<organism evidence="1 2">
    <name type="scientific">Raoultella planticola</name>
    <name type="common">Klebsiella planticola</name>
    <dbReference type="NCBI Taxonomy" id="575"/>
    <lineage>
        <taxon>Bacteria</taxon>
        <taxon>Pseudomonadati</taxon>
        <taxon>Pseudomonadota</taxon>
        <taxon>Gammaproteobacteria</taxon>
        <taxon>Enterobacterales</taxon>
        <taxon>Enterobacteriaceae</taxon>
        <taxon>Klebsiella/Raoultella group</taxon>
        <taxon>Raoultella</taxon>
    </lineage>
</organism>
<proteinExistence type="predicted"/>
<evidence type="ECO:0000313" key="1">
    <source>
        <dbReference type="EMBL" id="VFS94307.1"/>
    </source>
</evidence>
<dbReference type="GO" id="GO:0004038">
    <property type="term" value="F:allantoinase activity"/>
    <property type="evidence" value="ECO:0007669"/>
    <property type="project" value="UniProtKB-EC"/>
</dbReference>
<protein>
    <submittedName>
        <fullName evidence="1">Allantoinase</fullName>
        <ecNumber evidence="1">3.5.2.5</ecNumber>
    </submittedName>
</protein>
<gene>
    <name evidence="1" type="primary">allB_3</name>
    <name evidence="1" type="ORF">NCTC12998_07944</name>
</gene>
<dbReference type="AlphaFoldDB" id="A0A485DC37"/>
<reference evidence="1 2" key="1">
    <citation type="submission" date="2019-03" db="EMBL/GenBank/DDBJ databases">
        <authorList>
            <consortium name="Pathogen Informatics"/>
        </authorList>
    </citation>
    <scope>NUCLEOTIDE SEQUENCE [LARGE SCALE GENOMIC DNA]</scope>
    <source>
        <strain evidence="1 2">NCTC12998</strain>
    </source>
</reference>
<keyword evidence="1" id="KW-0378">Hydrolase</keyword>
<dbReference type="Proteomes" id="UP000345637">
    <property type="component" value="Unassembled WGS sequence"/>
</dbReference>
<dbReference type="EMBL" id="CAADJE010000044">
    <property type="protein sequence ID" value="VFS94307.1"/>
    <property type="molecule type" value="Genomic_DNA"/>
</dbReference>
<dbReference type="EC" id="3.5.2.5" evidence="1"/>
<evidence type="ECO:0000313" key="2">
    <source>
        <dbReference type="Proteomes" id="UP000345637"/>
    </source>
</evidence>
<name>A0A485DC37_RAOPL</name>